<evidence type="ECO:0000313" key="2">
    <source>
        <dbReference type="Proteomes" id="UP000319160"/>
    </source>
</evidence>
<dbReference type="AlphaFoldDB" id="A0A553ICS9"/>
<gene>
    <name evidence="1" type="ORF">FHL15_001225</name>
</gene>
<dbReference type="Pfam" id="PF19086">
    <property type="entry name" value="Terpene_syn_C_2"/>
    <property type="match status" value="1"/>
</dbReference>
<protein>
    <recommendedName>
        <fullName evidence="3">Aristolochene synthase</fullName>
    </recommendedName>
</protein>
<dbReference type="OrthoDB" id="3004402at2759"/>
<dbReference type="Proteomes" id="UP000319160">
    <property type="component" value="Unassembled WGS sequence"/>
</dbReference>
<comment type="caution">
    <text evidence="1">The sequence shown here is derived from an EMBL/GenBank/DDBJ whole genome shotgun (WGS) entry which is preliminary data.</text>
</comment>
<dbReference type="STRING" id="2512241.A0A553ICS9"/>
<name>A0A553ICS9_9PEZI</name>
<evidence type="ECO:0000313" key="1">
    <source>
        <dbReference type="EMBL" id="TRX98015.1"/>
    </source>
</evidence>
<dbReference type="Gene3D" id="1.10.600.10">
    <property type="entry name" value="Farnesyl Diphosphate Synthase"/>
    <property type="match status" value="2"/>
</dbReference>
<proteinExistence type="predicted"/>
<dbReference type="EMBL" id="VFLP01000004">
    <property type="protein sequence ID" value="TRX98015.1"/>
    <property type="molecule type" value="Genomic_DNA"/>
</dbReference>
<accession>A0A553ICS9</accession>
<organism evidence="1 2">
    <name type="scientific">Xylaria flabelliformis</name>
    <dbReference type="NCBI Taxonomy" id="2512241"/>
    <lineage>
        <taxon>Eukaryota</taxon>
        <taxon>Fungi</taxon>
        <taxon>Dikarya</taxon>
        <taxon>Ascomycota</taxon>
        <taxon>Pezizomycotina</taxon>
        <taxon>Sordariomycetes</taxon>
        <taxon>Xylariomycetidae</taxon>
        <taxon>Xylariales</taxon>
        <taxon>Xylariaceae</taxon>
        <taxon>Xylaria</taxon>
    </lineage>
</organism>
<dbReference type="InterPro" id="IPR008949">
    <property type="entry name" value="Isoprenoid_synthase_dom_sf"/>
</dbReference>
<dbReference type="SUPFAM" id="SSF48576">
    <property type="entry name" value="Terpenoid synthases"/>
    <property type="match status" value="1"/>
</dbReference>
<sequence length="279" mass="32494">MIAKDMDRSIMADVPTCRLPGALSHPRMQEVIDEVDGYFLQHWPFPNAKAREKFVAAGFSRVTCLYFPKALDDRIHFACRLLTVLFLVDDMLENMSLKEGEQYNQRLMDLSRGDATPDRSIAVEFIIYDLWQSMRSHDSTMANEILEPVFVFMRAQTDSTRMKPMNLGEYFEYRERDVGKALLGSLMCYSMALKISPKELNAARCVEILSRDTNLRILATKRVLYYMCREWELAYKQEVTRVLQHDDTPALRAYLHGLELQMTGNEEWSKSTERYLVVE</sequence>
<reference evidence="2" key="1">
    <citation type="submission" date="2019-06" db="EMBL/GenBank/DDBJ databases">
        <title>Draft genome sequence of the griseofulvin-producing fungus Xylaria cubensis strain G536.</title>
        <authorList>
            <person name="Mead M.E."/>
            <person name="Raja H.A."/>
            <person name="Steenwyk J.L."/>
            <person name="Knowles S.L."/>
            <person name="Oberlies N.H."/>
            <person name="Rokas A."/>
        </authorList>
    </citation>
    <scope>NUCLEOTIDE SEQUENCE [LARGE SCALE GENOMIC DNA]</scope>
    <source>
        <strain evidence="2">G536</strain>
    </source>
</reference>
<evidence type="ECO:0008006" key="3">
    <source>
        <dbReference type="Google" id="ProtNLM"/>
    </source>
</evidence>
<keyword evidence="2" id="KW-1185">Reference proteome</keyword>